<comment type="similarity">
    <text evidence="4 17">Belongs to the polyomaviruses capsid protein VP2 family.</text>
</comment>
<evidence type="ECO:0000256" key="16">
    <source>
        <dbReference type="ARBA" id="ARBA00023296"/>
    </source>
</evidence>
<organism evidence="19 20">
    <name type="scientific">Budgerigar fledgling disease virus</name>
    <name type="common">BFPyV</name>
    <name type="synonym">Aves polyomavirus 1</name>
    <dbReference type="NCBI Taxonomy" id="1891747"/>
    <lineage>
        <taxon>Viruses</taxon>
        <taxon>Monodnaviria</taxon>
        <taxon>Shotokuvirae</taxon>
        <taxon>Cossaviricota</taxon>
        <taxon>Papovaviricetes</taxon>
        <taxon>Sepolyvirales</taxon>
        <taxon>Polyomaviridae</taxon>
        <taxon>Gammapolyomavirus</taxon>
    </lineage>
</organism>
<evidence type="ECO:0000256" key="18">
    <source>
        <dbReference type="SAM" id="MobiDB-lite"/>
    </source>
</evidence>
<dbReference type="GO" id="GO:0043657">
    <property type="term" value="C:host cell"/>
    <property type="evidence" value="ECO:0007669"/>
    <property type="project" value="GOC"/>
</dbReference>
<dbReference type="EMBL" id="KT203768">
    <property type="protein sequence ID" value="AKU38371.1"/>
    <property type="molecule type" value="Genomic_DNA"/>
</dbReference>
<keyword evidence="16" id="KW-1160">Virus entry into host cell</keyword>
<keyword evidence="14" id="KW-1038">Host endoplasmic reticulum</keyword>
<evidence type="ECO:0000256" key="11">
    <source>
        <dbReference type="ARBA" id="ARBA00022921"/>
    </source>
</evidence>
<evidence type="ECO:0000256" key="1">
    <source>
        <dbReference type="ARBA" id="ARBA00004147"/>
    </source>
</evidence>
<keyword evidence="11" id="KW-0426">Late protein</keyword>
<dbReference type="InterPro" id="IPR001070">
    <property type="entry name" value="Polyoma_coat_VP2"/>
</dbReference>
<evidence type="ECO:0000256" key="14">
    <source>
        <dbReference type="ARBA" id="ARBA00023184"/>
    </source>
</evidence>
<dbReference type="GO" id="GO:0046718">
    <property type="term" value="P:symbiont entry into host cell"/>
    <property type="evidence" value="ECO:0007669"/>
    <property type="project" value="UniProtKB-KW"/>
</dbReference>
<evidence type="ECO:0000256" key="4">
    <source>
        <dbReference type="ARBA" id="ARBA00006444"/>
    </source>
</evidence>
<keyword evidence="13" id="KW-0472">Membrane</keyword>
<evidence type="ECO:0000256" key="2">
    <source>
        <dbReference type="ARBA" id="ARBA00004328"/>
    </source>
</evidence>
<evidence type="ECO:0000256" key="12">
    <source>
        <dbReference type="ARBA" id="ARBA00023125"/>
    </source>
</evidence>
<dbReference type="Proteomes" id="UP000164431">
    <property type="component" value="Genome"/>
</dbReference>
<evidence type="ECO:0000256" key="13">
    <source>
        <dbReference type="ARBA" id="ARBA00023136"/>
    </source>
</evidence>
<dbReference type="GO" id="GO:0005198">
    <property type="term" value="F:structural molecule activity"/>
    <property type="evidence" value="ECO:0007669"/>
    <property type="project" value="UniProtKB-UniRule"/>
</dbReference>
<sequence length="341" mass="37346">MGAIISAIAGLFELGALGGLAVDAAVNTAEIEAFIGELVLQDFSVAEIFDAIETSGIPLANTAVPVAELQQTAATSGLIGQALSAPSLIAASVKAFAGDPVAAGNNMALQVWRDQMDILFPGAEWFSNAVHNINPLAWAQSLYEQVGQSIWNYMTGNIGQAVIHQIEERTTALIVYQSRGIYDILARALETARWTLTTAAVDTYQTLKSYYGELPAVSGRSEAFRRYHEVAQGRSFFEDSDIQDVLEGKKAQKRIEGPQEMTGQTIEQQTPPGGAMQRHANDWLLPLILGLYGDLTPEWRYQLKERLNVPKRKRKLPTTSAGTSPPSKRRYRGVRRKVRSR</sequence>
<name>A0A0K1L8S7_BFPYV</name>
<protein>
    <recommendedName>
        <fullName evidence="17">Minor capsid protein</fullName>
    </recommendedName>
</protein>
<keyword evidence="9 17" id="KW-0946">Virion</keyword>
<evidence type="ECO:0000256" key="3">
    <source>
        <dbReference type="ARBA" id="ARBA00004625"/>
    </source>
</evidence>
<evidence type="ECO:0000256" key="9">
    <source>
        <dbReference type="ARBA" id="ARBA00022844"/>
    </source>
</evidence>
<dbReference type="Pfam" id="PF00761">
    <property type="entry name" value="Polyoma_coat2"/>
    <property type="match status" value="1"/>
</dbReference>
<keyword evidence="5" id="KW-1163">Viral penetration into host nucleus</keyword>
<accession>A0A0K1L8S7</accession>
<dbReference type="GO" id="GO:0075732">
    <property type="term" value="P:viral penetration into host nucleus"/>
    <property type="evidence" value="ECO:0007669"/>
    <property type="project" value="UniProtKB-KW"/>
</dbReference>
<feature type="region of interest" description="Disordered" evidence="18">
    <location>
        <begin position="310"/>
        <end position="341"/>
    </location>
</feature>
<keyword evidence="15" id="KW-0449">Lipoprotein</keyword>
<evidence type="ECO:0000256" key="7">
    <source>
        <dbReference type="ARBA" id="ARBA00022562"/>
    </source>
</evidence>
<evidence type="ECO:0000256" key="17">
    <source>
        <dbReference type="PIRNR" id="PIRNR003377"/>
    </source>
</evidence>
<dbReference type="GO" id="GO:0044167">
    <property type="term" value="C:host cell endoplasmic reticulum membrane"/>
    <property type="evidence" value="ECO:0007669"/>
    <property type="project" value="UniProtKB-SubCell"/>
</dbReference>
<organismHost>
    <name type="scientific">Psittacidae</name>
    <name type="common">parrots</name>
    <dbReference type="NCBI Taxonomy" id="9224"/>
</organismHost>
<evidence type="ECO:0000256" key="5">
    <source>
        <dbReference type="ARBA" id="ARBA00022524"/>
    </source>
</evidence>
<feature type="compositionally biased region" description="Basic residues" evidence="18">
    <location>
        <begin position="327"/>
        <end position="341"/>
    </location>
</feature>
<evidence type="ECO:0000256" key="6">
    <source>
        <dbReference type="ARBA" id="ARBA00022561"/>
    </source>
</evidence>
<keyword evidence="8" id="KW-0519">Myristate</keyword>
<evidence type="ECO:0000313" key="19">
    <source>
        <dbReference type="EMBL" id="AKU38371.1"/>
    </source>
</evidence>
<keyword evidence="6 17" id="KW-0167">Capsid protein</keyword>
<keyword evidence="12" id="KW-0238">DNA-binding</keyword>
<evidence type="ECO:0000256" key="8">
    <source>
        <dbReference type="ARBA" id="ARBA00022707"/>
    </source>
</evidence>
<comment type="subcellular location">
    <subcellularLocation>
        <location evidence="3">Host endoplasmic reticulum membrane</location>
    </subcellularLocation>
    <subcellularLocation>
        <location evidence="1">Host nucleus</location>
    </subcellularLocation>
    <subcellularLocation>
        <location evidence="2">Virion</location>
    </subcellularLocation>
</comment>
<evidence type="ECO:0000256" key="15">
    <source>
        <dbReference type="ARBA" id="ARBA00023288"/>
    </source>
</evidence>
<evidence type="ECO:0000256" key="10">
    <source>
        <dbReference type="ARBA" id="ARBA00022870"/>
    </source>
</evidence>
<keyword evidence="7" id="KW-1048">Host nucleus</keyword>
<keyword evidence="10" id="KW-1043">Host membrane</keyword>
<dbReference type="GO" id="GO:0003677">
    <property type="term" value="F:DNA binding"/>
    <property type="evidence" value="ECO:0007669"/>
    <property type="project" value="UniProtKB-KW"/>
</dbReference>
<proteinExistence type="inferred from homology"/>
<dbReference type="PIRSF" id="PIRSF003377">
    <property type="entry name" value="Polyoma_coat2"/>
    <property type="match status" value="1"/>
</dbReference>
<feature type="compositionally biased region" description="Polar residues" evidence="18">
    <location>
        <begin position="317"/>
        <end position="326"/>
    </location>
</feature>
<reference evidence="19 20" key="1">
    <citation type="journal article" date="2015" name="Genome Announc.">
        <title>Avian Polyomavirus Genome Sequences Recovered from Parrots in Captive Breeding Facilities in Poland.</title>
        <authorList>
            <person name="Dayaram A."/>
            <person name="Piasecki T."/>
            <person name="Chrzastek K."/>
            <person name="White R."/>
            <person name="Julian L."/>
            <person name="van Bysterveldt K."/>
            <person name="Varsani A."/>
        </authorList>
    </citation>
    <scope>NUCLEOTIDE SEQUENCE [LARGE SCALE GENOMIC DNA]</scope>
    <source>
        <strain evidence="19">PL1225X</strain>
    </source>
</reference>
<dbReference type="GO" id="GO:0019028">
    <property type="term" value="C:viral capsid"/>
    <property type="evidence" value="ECO:0007669"/>
    <property type="project" value="UniProtKB-UniRule"/>
</dbReference>
<evidence type="ECO:0000313" key="20">
    <source>
        <dbReference type="Proteomes" id="UP000164431"/>
    </source>
</evidence>
<dbReference type="GO" id="GO:0042025">
    <property type="term" value="C:host cell nucleus"/>
    <property type="evidence" value="ECO:0007669"/>
    <property type="project" value="UniProtKB-SubCell"/>
</dbReference>